<dbReference type="SMART" id="SM00320">
    <property type="entry name" value="WD40"/>
    <property type="match status" value="7"/>
</dbReference>
<dbReference type="Pfam" id="PF13365">
    <property type="entry name" value="Trypsin_2"/>
    <property type="match status" value="1"/>
</dbReference>
<dbReference type="PANTHER" id="PTHR19879:SF9">
    <property type="entry name" value="TRANSCRIPTION INITIATION FACTOR TFIID SUBUNIT 5"/>
    <property type="match status" value="1"/>
</dbReference>
<sequence length="568" mass="61126">MRFGSILSSVLLTTTIVIFPLNGIAALSRQEVYLIAQKITVRIDGTQVGSGIIIKRKTNSQASTYTYTVLTNWHVVNLEGKYTAQIYNSRPNTPYTQYTFSHRQVKQLGDVDLAEFTFTSNQYYEVAEMGNSEQMTVGETIYVIGFPELAFGLTERKIHFGSGSISGPPQKPNKDGYTLSLEVAVIKGKSGGPILDANGKLVGIYGQSSRNINSRNTDGIALGIPLKTYLQLTGTRINPSPAVTKVPSRTTTKNPPQPVTKIPSPPVTKVPSVPFTLAKTLPGDFFLVTAIALSPKGEILASGSKNGSIELWNIATGSKIRTLQGHSDRIESLAFSPDGKTLASGSNDETIKLWNVATGTEIGSLQGSFFSVYSVTFSPNGKTLASGSSDGTIKLWDVFTTNERLTLAGHTTKVNAVAFSPDGRILASGSSDNTIKLWNIDTGTEIRTLTGHSNRVNSVAFSLKERILASGSDDNTIKLWNIDTGTEIRTLTGHSNRVNSVAFSPEGRILASGSDDNTIKLWNVATGTQIHTLTGYADTVDSVIFSLDGKTLASASRESNIKVWRVSK</sequence>
<reference evidence="5 6" key="1">
    <citation type="journal article" date="2020" name="ISME J.">
        <title>Comparative genomics reveals insights into cyanobacterial evolution and habitat adaptation.</title>
        <authorList>
            <person name="Chen M.Y."/>
            <person name="Teng W.K."/>
            <person name="Zhao L."/>
            <person name="Hu C.X."/>
            <person name="Zhou Y.K."/>
            <person name="Han B.P."/>
            <person name="Song L.R."/>
            <person name="Shu W.S."/>
        </authorList>
    </citation>
    <scope>NUCLEOTIDE SEQUENCE [LARGE SCALE GENOMIC DNA]</scope>
    <source>
        <strain evidence="5 6">FACHB-362</strain>
    </source>
</reference>
<dbReference type="SUPFAM" id="SSF50494">
    <property type="entry name" value="Trypsin-like serine proteases"/>
    <property type="match status" value="1"/>
</dbReference>
<dbReference type="PROSITE" id="PS50294">
    <property type="entry name" value="WD_REPEATS_REGION"/>
    <property type="match status" value="7"/>
</dbReference>
<feature type="repeat" description="WD" evidence="3">
    <location>
        <begin position="491"/>
        <end position="532"/>
    </location>
</feature>
<dbReference type="InterPro" id="IPR009003">
    <property type="entry name" value="Peptidase_S1_PA"/>
</dbReference>
<dbReference type="InterPro" id="IPR036322">
    <property type="entry name" value="WD40_repeat_dom_sf"/>
</dbReference>
<dbReference type="Proteomes" id="UP000660381">
    <property type="component" value="Unassembled WGS sequence"/>
</dbReference>
<dbReference type="InterPro" id="IPR019775">
    <property type="entry name" value="WD40_repeat_CS"/>
</dbReference>
<feature type="repeat" description="WD" evidence="3">
    <location>
        <begin position="365"/>
        <end position="406"/>
    </location>
</feature>
<feature type="region of interest" description="Disordered" evidence="4">
    <location>
        <begin position="240"/>
        <end position="265"/>
    </location>
</feature>
<evidence type="ECO:0000313" key="5">
    <source>
        <dbReference type="EMBL" id="MBD2694301.1"/>
    </source>
</evidence>
<dbReference type="PRINTS" id="PR00320">
    <property type="entry name" value="GPROTEINBRPT"/>
</dbReference>
<dbReference type="Pfam" id="PF00400">
    <property type="entry name" value="WD40"/>
    <property type="match status" value="7"/>
</dbReference>
<keyword evidence="2" id="KW-0677">Repeat</keyword>
<feature type="repeat" description="WD" evidence="3">
    <location>
        <begin position="407"/>
        <end position="448"/>
    </location>
</feature>
<feature type="repeat" description="WD" evidence="3">
    <location>
        <begin position="449"/>
        <end position="490"/>
    </location>
</feature>
<dbReference type="Gene3D" id="2.40.10.120">
    <property type="match status" value="1"/>
</dbReference>
<name>A0ABR8JBM5_9NOST</name>
<organism evidence="5 6">
    <name type="scientific">Anabaena catenula FACHB-362</name>
    <dbReference type="NCBI Taxonomy" id="2692877"/>
    <lineage>
        <taxon>Bacteria</taxon>
        <taxon>Bacillati</taxon>
        <taxon>Cyanobacteriota</taxon>
        <taxon>Cyanophyceae</taxon>
        <taxon>Nostocales</taxon>
        <taxon>Nostocaceae</taxon>
        <taxon>Anabaena</taxon>
    </lineage>
</organism>
<feature type="repeat" description="WD" evidence="3">
    <location>
        <begin position="281"/>
        <end position="322"/>
    </location>
</feature>
<accession>A0ABR8JBM5</accession>
<protein>
    <submittedName>
        <fullName evidence="5">Trypsin-like peptidase domain-containing protein</fullName>
    </submittedName>
</protein>
<feature type="repeat" description="WD" evidence="3">
    <location>
        <begin position="533"/>
        <end position="568"/>
    </location>
</feature>
<evidence type="ECO:0000313" key="6">
    <source>
        <dbReference type="Proteomes" id="UP000660381"/>
    </source>
</evidence>
<keyword evidence="1 3" id="KW-0853">WD repeat</keyword>
<keyword evidence="6" id="KW-1185">Reference proteome</keyword>
<dbReference type="RefSeq" id="WP_190908477.1">
    <property type="nucleotide sequence ID" value="NZ_JACJTQ010000044.1"/>
</dbReference>
<dbReference type="PROSITE" id="PS00678">
    <property type="entry name" value="WD_REPEATS_1"/>
    <property type="match status" value="6"/>
</dbReference>
<dbReference type="InterPro" id="IPR020472">
    <property type="entry name" value="WD40_PAC1"/>
</dbReference>
<dbReference type="Gene3D" id="2.130.10.10">
    <property type="entry name" value="YVTN repeat-like/Quinoprotein amine dehydrogenase"/>
    <property type="match status" value="4"/>
</dbReference>
<evidence type="ECO:0000256" key="2">
    <source>
        <dbReference type="ARBA" id="ARBA00022737"/>
    </source>
</evidence>
<dbReference type="PANTHER" id="PTHR19879">
    <property type="entry name" value="TRANSCRIPTION INITIATION FACTOR TFIID"/>
    <property type="match status" value="1"/>
</dbReference>
<dbReference type="SUPFAM" id="SSF50978">
    <property type="entry name" value="WD40 repeat-like"/>
    <property type="match status" value="1"/>
</dbReference>
<dbReference type="InterPro" id="IPR001680">
    <property type="entry name" value="WD40_rpt"/>
</dbReference>
<dbReference type="InterPro" id="IPR015943">
    <property type="entry name" value="WD40/YVTN_repeat-like_dom_sf"/>
</dbReference>
<evidence type="ECO:0000256" key="1">
    <source>
        <dbReference type="ARBA" id="ARBA00022574"/>
    </source>
</evidence>
<comment type="caution">
    <text evidence="5">The sequence shown here is derived from an EMBL/GenBank/DDBJ whole genome shotgun (WGS) entry which is preliminary data.</text>
</comment>
<feature type="repeat" description="WD" evidence="3">
    <location>
        <begin position="323"/>
        <end position="364"/>
    </location>
</feature>
<dbReference type="CDD" id="cd00200">
    <property type="entry name" value="WD40"/>
    <property type="match status" value="1"/>
</dbReference>
<dbReference type="EMBL" id="JACJTQ010000044">
    <property type="protein sequence ID" value="MBD2694301.1"/>
    <property type="molecule type" value="Genomic_DNA"/>
</dbReference>
<gene>
    <name evidence="5" type="ORF">H6G68_21570</name>
</gene>
<proteinExistence type="predicted"/>
<evidence type="ECO:0000256" key="3">
    <source>
        <dbReference type="PROSITE-ProRule" id="PRU00221"/>
    </source>
</evidence>
<feature type="compositionally biased region" description="Pro residues" evidence="4">
    <location>
        <begin position="255"/>
        <end position="265"/>
    </location>
</feature>
<dbReference type="PROSITE" id="PS50082">
    <property type="entry name" value="WD_REPEATS_2"/>
    <property type="match status" value="7"/>
</dbReference>
<evidence type="ECO:0000256" key="4">
    <source>
        <dbReference type="SAM" id="MobiDB-lite"/>
    </source>
</evidence>